<name>A0ACC0PVR1_RHOML</name>
<proteinExistence type="predicted"/>
<accession>A0ACC0PVR1</accession>
<gene>
    <name evidence="1" type="ORF">RHMOL_Rhmol02G0262300</name>
</gene>
<organism evidence="1 2">
    <name type="scientific">Rhododendron molle</name>
    <name type="common">Chinese azalea</name>
    <name type="synonym">Azalea mollis</name>
    <dbReference type="NCBI Taxonomy" id="49168"/>
    <lineage>
        <taxon>Eukaryota</taxon>
        <taxon>Viridiplantae</taxon>
        <taxon>Streptophyta</taxon>
        <taxon>Embryophyta</taxon>
        <taxon>Tracheophyta</taxon>
        <taxon>Spermatophyta</taxon>
        <taxon>Magnoliopsida</taxon>
        <taxon>eudicotyledons</taxon>
        <taxon>Gunneridae</taxon>
        <taxon>Pentapetalae</taxon>
        <taxon>asterids</taxon>
        <taxon>Ericales</taxon>
        <taxon>Ericaceae</taxon>
        <taxon>Ericoideae</taxon>
        <taxon>Rhodoreae</taxon>
        <taxon>Rhododendron</taxon>
    </lineage>
</organism>
<keyword evidence="2" id="KW-1185">Reference proteome</keyword>
<reference evidence="1" key="1">
    <citation type="submission" date="2022-02" db="EMBL/GenBank/DDBJ databases">
        <title>Plant Genome Project.</title>
        <authorList>
            <person name="Zhang R.-G."/>
        </authorList>
    </citation>
    <scope>NUCLEOTIDE SEQUENCE</scope>
    <source>
        <strain evidence="1">AT1</strain>
    </source>
</reference>
<evidence type="ECO:0000313" key="2">
    <source>
        <dbReference type="Proteomes" id="UP001062846"/>
    </source>
</evidence>
<sequence>MPPGGEAASTLLPLASLPSLLVSSFAGVRVWPKGCGGFTVAGVLFNCFWGLRLGGLTVVGWCVAVVSPCFCFVLSGEELCRSGVVGSR</sequence>
<dbReference type="EMBL" id="CM046389">
    <property type="protein sequence ID" value="KAI8569234.1"/>
    <property type="molecule type" value="Genomic_DNA"/>
</dbReference>
<dbReference type="Proteomes" id="UP001062846">
    <property type="component" value="Chromosome 2"/>
</dbReference>
<evidence type="ECO:0000313" key="1">
    <source>
        <dbReference type="EMBL" id="KAI8569234.1"/>
    </source>
</evidence>
<protein>
    <submittedName>
        <fullName evidence="1">Uncharacterized protein</fullName>
    </submittedName>
</protein>
<comment type="caution">
    <text evidence="1">The sequence shown here is derived from an EMBL/GenBank/DDBJ whole genome shotgun (WGS) entry which is preliminary data.</text>
</comment>